<feature type="chain" id="PRO_5028036334" evidence="8">
    <location>
        <begin position="17"/>
        <end position="272"/>
    </location>
</feature>
<dbReference type="InterPro" id="IPR051941">
    <property type="entry name" value="BG_Antigen-Binding_Lectin"/>
</dbReference>
<dbReference type="PANTHER" id="PTHR45713:SF6">
    <property type="entry name" value="F5_8 TYPE C DOMAIN-CONTAINING PROTEIN"/>
    <property type="match status" value="1"/>
</dbReference>
<dbReference type="InterPro" id="IPR001304">
    <property type="entry name" value="C-type_lectin-like"/>
</dbReference>
<keyword evidence="5" id="KW-0430">Lectin</keyword>
<proteinExistence type="inferred from homology"/>
<evidence type="ECO:0000256" key="3">
    <source>
        <dbReference type="ARBA" id="ARBA00011233"/>
    </source>
</evidence>
<dbReference type="InterPro" id="IPR008979">
    <property type="entry name" value="Galactose-bd-like_sf"/>
</dbReference>
<dbReference type="SMART" id="SM00607">
    <property type="entry name" value="FTP"/>
    <property type="match status" value="1"/>
</dbReference>
<organism evidence="10 11">
    <name type="scientific">Gymnodraco acuticeps</name>
    <name type="common">Antarctic dragonfish</name>
    <dbReference type="NCBI Taxonomy" id="8218"/>
    <lineage>
        <taxon>Eukaryota</taxon>
        <taxon>Metazoa</taxon>
        <taxon>Chordata</taxon>
        <taxon>Craniata</taxon>
        <taxon>Vertebrata</taxon>
        <taxon>Euteleostomi</taxon>
        <taxon>Actinopterygii</taxon>
        <taxon>Neopterygii</taxon>
        <taxon>Teleostei</taxon>
        <taxon>Neoteleostei</taxon>
        <taxon>Acanthomorphata</taxon>
        <taxon>Eupercaria</taxon>
        <taxon>Perciformes</taxon>
        <taxon>Notothenioidei</taxon>
        <taxon>Bathydraconidae</taxon>
        <taxon>Gymnodraco</taxon>
    </lineage>
</organism>
<dbReference type="AlphaFoldDB" id="A0A6P8THU2"/>
<keyword evidence="10" id="KW-1185">Reference proteome</keyword>
<dbReference type="InterPro" id="IPR016187">
    <property type="entry name" value="CTDL_fold"/>
</dbReference>
<reference evidence="11" key="1">
    <citation type="submission" date="2025-08" db="UniProtKB">
        <authorList>
            <consortium name="RefSeq"/>
        </authorList>
    </citation>
    <scope>IDENTIFICATION</scope>
</reference>
<dbReference type="CDD" id="cd00037">
    <property type="entry name" value="CLECT"/>
    <property type="match status" value="1"/>
</dbReference>
<dbReference type="Gene3D" id="3.10.100.10">
    <property type="entry name" value="Mannose-Binding Protein A, subunit A"/>
    <property type="match status" value="1"/>
</dbReference>
<dbReference type="Pfam" id="PF00059">
    <property type="entry name" value="Lectin_C"/>
    <property type="match status" value="1"/>
</dbReference>
<comment type="function">
    <text evidence="1">Acts as a defensive agent. Recognizes blood group fucosylated oligosaccharides including A, B, H and Lewis B-type antigens. Does not recognize Lewis A antigen and has low affinity for monovalent haptens.</text>
</comment>
<dbReference type="InterPro" id="IPR016186">
    <property type="entry name" value="C-type_lectin-like/link_sf"/>
</dbReference>
<keyword evidence="6" id="KW-0106">Calcium</keyword>
<evidence type="ECO:0000256" key="8">
    <source>
        <dbReference type="SAM" id="SignalP"/>
    </source>
</evidence>
<dbReference type="GO" id="GO:0042806">
    <property type="term" value="F:fucose binding"/>
    <property type="evidence" value="ECO:0007669"/>
    <property type="project" value="UniProtKB-ARBA"/>
</dbReference>
<dbReference type="InterPro" id="IPR006585">
    <property type="entry name" value="FTP1"/>
</dbReference>
<evidence type="ECO:0000256" key="4">
    <source>
        <dbReference type="ARBA" id="ARBA00022723"/>
    </source>
</evidence>
<dbReference type="GO" id="GO:0010185">
    <property type="term" value="P:regulation of cellular defense response"/>
    <property type="evidence" value="ECO:0007669"/>
    <property type="project" value="UniProtKB-ARBA"/>
</dbReference>
<name>A0A6P8THU2_GYMAC</name>
<dbReference type="SMART" id="SM00034">
    <property type="entry name" value="CLECT"/>
    <property type="match status" value="1"/>
</dbReference>
<comment type="subunit">
    <text evidence="3">Homotrimer.</text>
</comment>
<dbReference type="SUPFAM" id="SSF49785">
    <property type="entry name" value="Galactose-binding domain-like"/>
    <property type="match status" value="1"/>
</dbReference>
<dbReference type="SUPFAM" id="SSF56436">
    <property type="entry name" value="C-type lectin-like"/>
    <property type="match status" value="1"/>
</dbReference>
<dbReference type="PROSITE" id="PS50041">
    <property type="entry name" value="C_TYPE_LECTIN_2"/>
    <property type="match status" value="1"/>
</dbReference>
<dbReference type="GeneID" id="117540811"/>
<dbReference type="PANTHER" id="PTHR45713">
    <property type="entry name" value="FTP DOMAIN-CONTAINING PROTEIN"/>
    <property type="match status" value="1"/>
</dbReference>
<evidence type="ECO:0000313" key="11">
    <source>
        <dbReference type="RefSeq" id="XP_034063566.1"/>
    </source>
</evidence>
<evidence type="ECO:0000256" key="1">
    <source>
        <dbReference type="ARBA" id="ARBA00002219"/>
    </source>
</evidence>
<gene>
    <name evidence="11" type="primary">LOC117540811</name>
</gene>
<dbReference type="Gene3D" id="2.60.120.260">
    <property type="entry name" value="Galactose-binding domain-like"/>
    <property type="match status" value="1"/>
</dbReference>
<feature type="domain" description="C-type lectin" evidence="9">
    <location>
        <begin position="161"/>
        <end position="271"/>
    </location>
</feature>
<dbReference type="GO" id="GO:0046872">
    <property type="term" value="F:metal ion binding"/>
    <property type="evidence" value="ECO:0007669"/>
    <property type="project" value="UniProtKB-KW"/>
</dbReference>
<keyword evidence="4" id="KW-0479">Metal-binding</keyword>
<keyword evidence="7" id="KW-1015">Disulfide bond</keyword>
<evidence type="ECO:0000256" key="7">
    <source>
        <dbReference type="ARBA" id="ARBA00023157"/>
    </source>
</evidence>
<dbReference type="RefSeq" id="XP_034063566.1">
    <property type="nucleotide sequence ID" value="XM_034207675.1"/>
</dbReference>
<dbReference type="OrthoDB" id="441660at2759"/>
<evidence type="ECO:0000313" key="10">
    <source>
        <dbReference type="Proteomes" id="UP000515161"/>
    </source>
</evidence>
<dbReference type="Proteomes" id="UP000515161">
    <property type="component" value="Unplaced"/>
</dbReference>
<dbReference type="InParanoid" id="A0A6P8THU2"/>
<evidence type="ECO:0000256" key="5">
    <source>
        <dbReference type="ARBA" id="ARBA00022734"/>
    </source>
</evidence>
<evidence type="ECO:0000256" key="6">
    <source>
        <dbReference type="ARBA" id="ARBA00022837"/>
    </source>
</evidence>
<comment type="similarity">
    <text evidence="2">Belongs to the fucolectin family.</text>
</comment>
<protein>
    <submittedName>
        <fullName evidence="11">Fucolectin-like</fullName>
    </submittedName>
</protein>
<keyword evidence="8" id="KW-0732">Signal</keyword>
<evidence type="ECO:0000259" key="9">
    <source>
        <dbReference type="PROSITE" id="PS50041"/>
    </source>
</evidence>
<sequence>MLWSLLFFSLIAPFNTESIQLNGTETSQSSIYEDDNTLKYTSDRAIDGDVKICTNTKQQMNSWWRIDLMGVYRISSIEIFNKASVHSVINGCEIYIGYSPELNRTADLKFETIENFATDIWNTFKGNGNVSGRYITVIYPKEEPLVLCEVKINGTKEESPFVLIQENKTWEEALSHCRAQNMDLASILDANTQTLVGLEAMKATTDFVWLGLGHICILDFWFWVNDHCLTFEYWAPESGTDVCDVSAAMEKNWEHHWHKKNADQQLNFICAK</sequence>
<feature type="signal peptide" evidence="8">
    <location>
        <begin position="1"/>
        <end position="16"/>
    </location>
</feature>
<dbReference type="KEGG" id="gacu:117540811"/>
<accession>A0A6P8THU2</accession>
<evidence type="ECO:0000256" key="2">
    <source>
        <dbReference type="ARBA" id="ARBA00010147"/>
    </source>
</evidence>
<dbReference type="Pfam" id="PF22633">
    <property type="entry name" value="F5_F8_type_C_2"/>
    <property type="match status" value="1"/>
</dbReference>
<dbReference type="GO" id="GO:0001868">
    <property type="term" value="P:regulation of complement activation, lectin pathway"/>
    <property type="evidence" value="ECO:0007669"/>
    <property type="project" value="UniProtKB-ARBA"/>
</dbReference>